<dbReference type="PANTHER" id="PTHR11129">
    <property type="entry name" value="PROTEIN FARNESYLTRANSFERASE ALPHA SUBUNIT/RAB GERANYLGERANYL TRANSFERASE ALPHA SUBUNIT"/>
    <property type="match status" value="1"/>
</dbReference>
<comment type="caution">
    <text evidence="14">The sequence shown here is derived from an EMBL/GenBank/DDBJ whole genome shotgun (WGS) entry which is preliminary data.</text>
</comment>
<gene>
    <name evidence="14" type="ORF">HGRIS_011371</name>
</gene>
<dbReference type="PROSITE" id="PS51147">
    <property type="entry name" value="PFTA"/>
    <property type="match status" value="5"/>
</dbReference>
<keyword evidence="15" id="KW-1185">Reference proteome</keyword>
<evidence type="ECO:0000256" key="11">
    <source>
        <dbReference type="ARBA" id="ARBA00042436"/>
    </source>
</evidence>
<evidence type="ECO:0000256" key="5">
    <source>
        <dbReference type="ARBA" id="ARBA00022602"/>
    </source>
</evidence>
<evidence type="ECO:0000313" key="14">
    <source>
        <dbReference type="EMBL" id="KAL0959672.1"/>
    </source>
</evidence>
<comment type="cofactor">
    <cofactor evidence="1">
        <name>Mg(2+)</name>
        <dbReference type="ChEBI" id="CHEBI:18420"/>
    </cofactor>
</comment>
<dbReference type="EC" id="2.5.1.58" evidence="4"/>
<keyword evidence="5" id="KW-0637">Prenyltransferase</keyword>
<evidence type="ECO:0000256" key="12">
    <source>
        <dbReference type="ARBA" id="ARBA00043086"/>
    </source>
</evidence>
<evidence type="ECO:0000256" key="3">
    <source>
        <dbReference type="ARBA" id="ARBA00012700"/>
    </source>
</evidence>
<evidence type="ECO:0000256" key="1">
    <source>
        <dbReference type="ARBA" id="ARBA00001946"/>
    </source>
</evidence>
<dbReference type="Gene3D" id="1.25.40.120">
    <property type="entry name" value="Protein prenylyltransferase"/>
    <property type="match status" value="1"/>
</dbReference>
<evidence type="ECO:0000256" key="6">
    <source>
        <dbReference type="ARBA" id="ARBA00022679"/>
    </source>
</evidence>
<keyword evidence="6" id="KW-0808">Transferase</keyword>
<name>A0ABR3JX30_9AGAR</name>
<dbReference type="SUPFAM" id="SSF48439">
    <property type="entry name" value="Protein prenylyltransferase"/>
    <property type="match status" value="1"/>
</dbReference>
<evidence type="ECO:0000256" key="8">
    <source>
        <dbReference type="ARBA" id="ARBA00022842"/>
    </source>
</evidence>
<dbReference type="Pfam" id="PF01239">
    <property type="entry name" value="PPTA"/>
    <property type="match status" value="5"/>
</dbReference>
<evidence type="ECO:0000256" key="4">
    <source>
        <dbReference type="ARBA" id="ARBA00012702"/>
    </source>
</evidence>
<evidence type="ECO:0000256" key="13">
    <source>
        <dbReference type="ARBA" id="ARBA00043219"/>
    </source>
</evidence>
<dbReference type="InterPro" id="IPR002088">
    <property type="entry name" value="Prenyl_trans_a"/>
</dbReference>
<comment type="similarity">
    <text evidence="2">Belongs to the protein prenyltransferase subunit alpha family.</text>
</comment>
<sequence length="369" mass="43031">MPSASSSTPKDEPKTLFSERPEWADVQALEQYEISNPLAPIFYSEEYKDATGYFRAIVKKGEMSERVMELTEFIIRHNPAHYTVWQYRYKTLLALQSPLEAEIKLMDELAVKFLKTYQVWHHRRLLLLLQRDSSNSFSAAAKELAFVAQSLKADEKNYHTWSHRQWVLSQFDHEDLCASELDFVDDMLNHDVRNNSAWHHRFFVVFQSGVREGEEDRARVVKRELTYTKQNISLAPNNPSAWNYLRGVLDYSKMPYAQLTSFVNLYAVPTDSDVIDIVDLDNPPPSKDAQLPCVAALEFLADIYEKRGKDDEEYGTTAAVEVYFPSFLHFLESNELILSKQVWKSLAHEHDTIRQKYWEYRIREALVNA</sequence>
<organism evidence="14 15">
    <name type="scientific">Hohenbuehelia grisea</name>
    <dbReference type="NCBI Taxonomy" id="104357"/>
    <lineage>
        <taxon>Eukaryota</taxon>
        <taxon>Fungi</taxon>
        <taxon>Dikarya</taxon>
        <taxon>Basidiomycota</taxon>
        <taxon>Agaricomycotina</taxon>
        <taxon>Agaricomycetes</taxon>
        <taxon>Agaricomycetidae</taxon>
        <taxon>Agaricales</taxon>
        <taxon>Pleurotineae</taxon>
        <taxon>Pleurotaceae</taxon>
        <taxon>Hohenbuehelia</taxon>
    </lineage>
</organism>
<keyword evidence="7" id="KW-0677">Repeat</keyword>
<dbReference type="EMBL" id="JASNQZ010000002">
    <property type="protein sequence ID" value="KAL0959672.1"/>
    <property type="molecule type" value="Genomic_DNA"/>
</dbReference>
<dbReference type="EC" id="2.5.1.59" evidence="3"/>
<reference evidence="15" key="1">
    <citation type="submission" date="2024-06" db="EMBL/GenBank/DDBJ databases">
        <title>Multi-omics analyses provide insights into the biosynthesis of the anticancer antibiotic pleurotin in Hohenbuehelia grisea.</title>
        <authorList>
            <person name="Weaver J.A."/>
            <person name="Alberti F."/>
        </authorList>
    </citation>
    <scope>NUCLEOTIDE SEQUENCE [LARGE SCALE GENOMIC DNA]</scope>
    <source>
        <strain evidence="15">T-177</strain>
    </source>
</reference>
<keyword evidence="8" id="KW-0460">Magnesium</keyword>
<evidence type="ECO:0000256" key="9">
    <source>
        <dbReference type="ARBA" id="ARBA00040965"/>
    </source>
</evidence>
<accession>A0ABR3JX30</accession>
<proteinExistence type="inferred from homology"/>
<evidence type="ECO:0000256" key="7">
    <source>
        <dbReference type="ARBA" id="ARBA00022737"/>
    </source>
</evidence>
<dbReference type="Proteomes" id="UP001556367">
    <property type="component" value="Unassembled WGS sequence"/>
</dbReference>
<dbReference type="PANTHER" id="PTHR11129:SF1">
    <property type="entry name" value="PROTEIN FARNESYLTRANSFERASE_GERANYLGERANYLTRANSFERASE TYPE-1 SUBUNIT ALPHA"/>
    <property type="match status" value="1"/>
</dbReference>
<evidence type="ECO:0000256" key="2">
    <source>
        <dbReference type="ARBA" id="ARBA00006734"/>
    </source>
</evidence>
<evidence type="ECO:0000313" key="15">
    <source>
        <dbReference type="Proteomes" id="UP001556367"/>
    </source>
</evidence>
<protein>
    <recommendedName>
        <fullName evidence="9">Protein farnesyltransferase/geranylgeranyltransferase type-1 subunit alpha</fullName>
        <ecNumber evidence="4">2.5.1.58</ecNumber>
        <ecNumber evidence="3">2.5.1.59</ecNumber>
    </recommendedName>
    <alternativeName>
        <fullName evidence="12">CAAX farnesyltransferase subunit alpha</fullName>
    </alternativeName>
    <alternativeName>
        <fullName evidence="11">FTase-alpha</fullName>
    </alternativeName>
    <alternativeName>
        <fullName evidence="10">Ras proteins prenyltransferase subunit alpha</fullName>
    </alternativeName>
    <alternativeName>
        <fullName evidence="13">Type I protein geranyl-geranyltransferase subunit alpha</fullName>
    </alternativeName>
</protein>
<evidence type="ECO:0000256" key="10">
    <source>
        <dbReference type="ARBA" id="ARBA00041392"/>
    </source>
</evidence>